<protein>
    <submittedName>
        <fullName evidence="1">Uncharacterized protein</fullName>
    </submittedName>
</protein>
<name>G9A2D0_SINF1</name>
<reference evidence="1 2" key="1">
    <citation type="journal article" date="2012" name="J. Bacteriol.">
        <title>Genome sequence of the soybean symbiont Sinorhizobium fredii HH103.</title>
        <authorList>
            <person name="Weidner S."/>
            <person name="Becker A."/>
            <person name="Bonilla I."/>
            <person name="Jaenicke S."/>
            <person name="Lloret J."/>
            <person name="Margaret I."/>
            <person name="Puhler A."/>
            <person name="Ruiz-Sainz J.E."/>
            <person name="Schneiker-Bekel S."/>
            <person name="Szczepanowski R."/>
            <person name="Vinardell J.M."/>
            <person name="Zehner S."/>
            <person name="Gottfert M."/>
        </authorList>
    </citation>
    <scope>NUCLEOTIDE SEQUENCE [LARGE SCALE GENOMIC DNA]</scope>
    <source>
        <strain evidence="1 2">HH103</strain>
    </source>
</reference>
<sequence length="56" mass="6209">MTGIHPDLAERSAVELKDERGPWMKVQAGALRNASVGASSSSIRAWWKVIAMRDDR</sequence>
<dbReference type="HOGENOM" id="CLU_3011144_0_0_5"/>
<proteinExistence type="predicted"/>
<organism evidence="1 2">
    <name type="scientific">Sinorhizobium fredii (strain HH103)</name>
    <dbReference type="NCBI Taxonomy" id="1117943"/>
    <lineage>
        <taxon>Bacteria</taxon>
        <taxon>Pseudomonadati</taxon>
        <taxon>Pseudomonadota</taxon>
        <taxon>Alphaproteobacteria</taxon>
        <taxon>Hyphomicrobiales</taxon>
        <taxon>Rhizobiaceae</taxon>
        <taxon>Sinorhizobium/Ensifer group</taxon>
        <taxon>Sinorhizobium</taxon>
    </lineage>
</organism>
<evidence type="ECO:0000313" key="1">
    <source>
        <dbReference type="EMBL" id="CCE97695.1"/>
    </source>
</evidence>
<gene>
    <name evidence="1" type="ordered locus">SFHH103_03203</name>
</gene>
<dbReference type="Proteomes" id="UP000007735">
    <property type="component" value="Chromosome"/>
</dbReference>
<accession>G9A2D0</accession>
<dbReference type="EMBL" id="HE616890">
    <property type="protein sequence ID" value="CCE97695.1"/>
    <property type="molecule type" value="Genomic_DNA"/>
</dbReference>
<dbReference type="AlphaFoldDB" id="G9A2D0"/>
<dbReference type="KEGG" id="sfh:SFHH103_03203"/>
<evidence type="ECO:0000313" key="2">
    <source>
        <dbReference type="Proteomes" id="UP000007735"/>
    </source>
</evidence>